<dbReference type="GO" id="GO:0005737">
    <property type="term" value="C:cytoplasm"/>
    <property type="evidence" value="ECO:0007669"/>
    <property type="project" value="TreeGrafter"/>
</dbReference>
<dbReference type="Pfam" id="PF00169">
    <property type="entry name" value="PH"/>
    <property type="match status" value="1"/>
</dbReference>
<dbReference type="SMART" id="SM00310">
    <property type="entry name" value="PTBI"/>
    <property type="match status" value="1"/>
</dbReference>
<keyword evidence="7" id="KW-1185">Reference proteome</keyword>
<dbReference type="InterPro" id="IPR001849">
    <property type="entry name" value="PH_domain"/>
</dbReference>
<dbReference type="InterPro" id="IPR050996">
    <property type="entry name" value="Docking_Protein_DOK"/>
</dbReference>
<dbReference type="PROSITE" id="PS51064">
    <property type="entry name" value="IRS_PTB"/>
    <property type="match status" value="1"/>
</dbReference>
<organism evidence="6 7">
    <name type="scientific">Gouania willdenowi</name>
    <name type="common">Blunt-snouted clingfish</name>
    <name type="synonym">Lepadogaster willdenowi</name>
    <dbReference type="NCBI Taxonomy" id="441366"/>
    <lineage>
        <taxon>Eukaryota</taxon>
        <taxon>Metazoa</taxon>
        <taxon>Chordata</taxon>
        <taxon>Craniata</taxon>
        <taxon>Vertebrata</taxon>
        <taxon>Euteleostomi</taxon>
        <taxon>Actinopterygii</taxon>
        <taxon>Neopterygii</taxon>
        <taxon>Teleostei</taxon>
        <taxon>Neoteleostei</taxon>
        <taxon>Acanthomorphata</taxon>
        <taxon>Ovalentaria</taxon>
        <taxon>Blenniimorphae</taxon>
        <taxon>Blenniiformes</taxon>
        <taxon>Gobiesocoidei</taxon>
        <taxon>Gobiesocidae</taxon>
        <taxon>Gobiesocinae</taxon>
        <taxon>Gouania</taxon>
    </lineage>
</organism>
<accession>A0A8C5DKS0</accession>
<dbReference type="Pfam" id="PF02174">
    <property type="entry name" value="IRS"/>
    <property type="match status" value="1"/>
</dbReference>
<dbReference type="Proteomes" id="UP000694680">
    <property type="component" value="Chromosome 9"/>
</dbReference>
<evidence type="ECO:0000313" key="7">
    <source>
        <dbReference type="Proteomes" id="UP000694680"/>
    </source>
</evidence>
<feature type="compositionally biased region" description="Polar residues" evidence="3">
    <location>
        <begin position="256"/>
        <end position="269"/>
    </location>
</feature>
<evidence type="ECO:0000256" key="2">
    <source>
        <dbReference type="ARBA" id="ARBA00022553"/>
    </source>
</evidence>
<reference evidence="6" key="1">
    <citation type="submission" date="2020-06" db="EMBL/GenBank/DDBJ databases">
        <authorList>
            <consortium name="Wellcome Sanger Institute Data Sharing"/>
        </authorList>
    </citation>
    <scope>NUCLEOTIDE SEQUENCE [LARGE SCALE GENOMIC DNA]</scope>
</reference>
<name>A0A8C5DKS0_GOUWI</name>
<dbReference type="GO" id="GO:0043410">
    <property type="term" value="P:positive regulation of MAPK cascade"/>
    <property type="evidence" value="ECO:0007669"/>
    <property type="project" value="TreeGrafter"/>
</dbReference>
<protein>
    <submittedName>
        <fullName evidence="6">Docking protein 2-like</fullName>
    </submittedName>
</protein>
<feature type="region of interest" description="Disordered" evidence="3">
    <location>
        <begin position="235"/>
        <end position="269"/>
    </location>
</feature>
<dbReference type="SMART" id="SM01244">
    <property type="entry name" value="IRS"/>
    <property type="match status" value="1"/>
</dbReference>
<dbReference type="GO" id="GO:0007169">
    <property type="term" value="P:cell surface receptor protein tyrosine kinase signaling pathway"/>
    <property type="evidence" value="ECO:0007669"/>
    <property type="project" value="TreeGrafter"/>
</dbReference>
<dbReference type="InterPro" id="IPR037751">
    <property type="entry name" value="Dok1/2/3_PTB"/>
</dbReference>
<dbReference type="InterPro" id="IPR002404">
    <property type="entry name" value="IRS_PTB"/>
</dbReference>
<dbReference type="Gene3D" id="2.30.29.30">
    <property type="entry name" value="Pleckstrin-homology domain (PH domain)/Phosphotyrosine-binding domain (PTB)"/>
    <property type="match status" value="2"/>
</dbReference>
<evidence type="ECO:0000313" key="6">
    <source>
        <dbReference type="Ensembl" id="ENSGWIP00000008358.1"/>
    </source>
</evidence>
<keyword evidence="2" id="KW-0597">Phosphoprotein</keyword>
<feature type="domain" description="IRS-type PTB" evidence="5">
    <location>
        <begin position="136"/>
        <end position="239"/>
    </location>
</feature>
<dbReference type="PROSITE" id="PS50003">
    <property type="entry name" value="PH_DOMAIN"/>
    <property type="match status" value="1"/>
</dbReference>
<reference evidence="6" key="2">
    <citation type="submission" date="2025-08" db="UniProtKB">
        <authorList>
            <consortium name="Ensembl"/>
        </authorList>
    </citation>
    <scope>IDENTIFICATION</scope>
</reference>
<reference evidence="6" key="3">
    <citation type="submission" date="2025-09" db="UniProtKB">
        <authorList>
            <consortium name="Ensembl"/>
        </authorList>
    </citation>
    <scope>IDENTIFICATION</scope>
</reference>
<feature type="region of interest" description="Disordered" evidence="3">
    <location>
        <begin position="374"/>
        <end position="398"/>
    </location>
</feature>
<evidence type="ECO:0000256" key="3">
    <source>
        <dbReference type="SAM" id="MobiDB-lite"/>
    </source>
</evidence>
<dbReference type="PANTHER" id="PTHR21258:SF14">
    <property type="entry name" value="DOCKING PROTEIN 2"/>
    <property type="match status" value="1"/>
</dbReference>
<gene>
    <name evidence="6" type="primary">dok2</name>
</gene>
<dbReference type="GO" id="GO:0007265">
    <property type="term" value="P:Ras protein signal transduction"/>
    <property type="evidence" value="ECO:0007669"/>
    <property type="project" value="TreeGrafter"/>
</dbReference>
<dbReference type="Ensembl" id="ENSGWIT00000009331.1">
    <property type="protein sequence ID" value="ENSGWIP00000008358.1"/>
    <property type="gene ID" value="ENSGWIG00000004942.1"/>
</dbReference>
<evidence type="ECO:0000259" key="4">
    <source>
        <dbReference type="PROSITE" id="PS50003"/>
    </source>
</evidence>
<dbReference type="SMART" id="SM00233">
    <property type="entry name" value="PH"/>
    <property type="match status" value="1"/>
</dbReference>
<dbReference type="PANTHER" id="PTHR21258">
    <property type="entry name" value="DOCKING PROTEIN RELATED"/>
    <property type="match status" value="1"/>
</dbReference>
<evidence type="ECO:0000256" key="1">
    <source>
        <dbReference type="ARBA" id="ARBA00010955"/>
    </source>
</evidence>
<dbReference type="AlphaFoldDB" id="A0A8C5DKS0"/>
<evidence type="ECO:0000259" key="5">
    <source>
        <dbReference type="PROSITE" id="PS51064"/>
    </source>
</evidence>
<comment type="similarity">
    <text evidence="1">Belongs to the DOK family. Type A subfamily.</text>
</comment>
<sequence length="455" mass="52099">MDEDISKQGALFLQQGRFGKKWKRVWVVLYRDSSSSVSRLEFFECKDDRMPRKLQEHKKVVRLSDCIRVSEVELDGCPRNTFPFLLETTDKIFVFATDRQQLEDWTQRLCEIAFPTLTHTLTPTKHTHTLTQNTHTHTHTDVCVRRTEASDRCRLRGDIVLRAGPHALLLLDRTGDVQFSWPYRYLRRFGRDKTSFSFEAGRRCDSGEGSFEFDTRQGNLLFQAIEGAINLQRTCNHHLDPPHSTGLPPPPPPPNTALQRATPYSTLTPPSAQVSLKITTLLSSLNHRLGADPLYDSIDEMKIRNVFPVETYYTGDHIYDEPEGCATTRRPTLTASLYDDPEEVRGDAWRVMGSTIDPKGHEYPYDPRIDDYAVPKRPRKAALSTQNTNEEEEGEKLEKALSHDTVRCISVQFSLLSDDLKLPCIVLIQKQSFQVVVVKGRRGRGRSIIQHKHQP</sequence>
<proteinExistence type="inferred from homology"/>
<dbReference type="InterPro" id="IPR011993">
    <property type="entry name" value="PH-like_dom_sf"/>
</dbReference>
<dbReference type="CDD" id="cd01203">
    <property type="entry name" value="PTB_DOK1_DOK2_DOK3"/>
    <property type="match status" value="1"/>
</dbReference>
<dbReference type="SUPFAM" id="SSF50729">
    <property type="entry name" value="PH domain-like"/>
    <property type="match status" value="2"/>
</dbReference>
<feature type="domain" description="PH" evidence="4">
    <location>
        <begin position="4"/>
        <end position="114"/>
    </location>
</feature>